<gene>
    <name evidence="14" type="ORF">DY130_01420</name>
</gene>
<evidence type="ECO:0000256" key="5">
    <source>
        <dbReference type="ARBA" id="ARBA00008008"/>
    </source>
</evidence>
<dbReference type="NCBIfam" id="NF002702">
    <property type="entry name" value="PRK02506.1"/>
    <property type="match status" value="1"/>
</dbReference>
<dbReference type="PROSITE" id="PS00911">
    <property type="entry name" value="DHODEHASE_1"/>
    <property type="match status" value="1"/>
</dbReference>
<evidence type="ECO:0000259" key="13">
    <source>
        <dbReference type="Pfam" id="PF01180"/>
    </source>
</evidence>
<keyword evidence="8" id="KW-0963">Cytoplasm</keyword>
<dbReference type="Gene3D" id="2.30.26.10">
    <property type="entry name" value="Dihydroorotate Dehydrogenase A, chain A, domain 2"/>
    <property type="match status" value="1"/>
</dbReference>
<proteinExistence type="inferred from homology"/>
<dbReference type="GO" id="GO:0006207">
    <property type="term" value="P:'de novo' pyrimidine nucleobase biosynthetic process"/>
    <property type="evidence" value="ECO:0007669"/>
    <property type="project" value="InterPro"/>
</dbReference>
<evidence type="ECO:0000313" key="15">
    <source>
        <dbReference type="Proteomes" id="UP000784700"/>
    </source>
</evidence>
<name>A0A9Q8IN69_9LACO</name>
<dbReference type="EMBL" id="QUBG01000001">
    <property type="protein sequence ID" value="TPR46202.1"/>
    <property type="molecule type" value="Genomic_DNA"/>
</dbReference>
<comment type="subunit">
    <text evidence="6">Homodimer.</text>
</comment>
<evidence type="ECO:0000256" key="9">
    <source>
        <dbReference type="ARBA" id="ARBA00022630"/>
    </source>
</evidence>
<evidence type="ECO:0000313" key="14">
    <source>
        <dbReference type="EMBL" id="TPR46202.1"/>
    </source>
</evidence>
<dbReference type="InterPro" id="IPR050074">
    <property type="entry name" value="DHO_dehydrogenase"/>
</dbReference>
<dbReference type="InterPro" id="IPR023359">
    <property type="entry name" value="Dihydro_DH_chainA_dom2"/>
</dbReference>
<dbReference type="GO" id="GO:1990663">
    <property type="term" value="F:dihydroorotate dehydrogenase (fumarate) activity"/>
    <property type="evidence" value="ECO:0007669"/>
    <property type="project" value="UniProtKB-EC"/>
</dbReference>
<feature type="domain" description="Dihydroorotate dehydrogenase catalytic" evidence="13">
    <location>
        <begin position="5"/>
        <end position="293"/>
    </location>
</feature>
<sequence length="311" mass="34238">MTVDLSSKIQNTQFKNLFLNASGIHCQSKKELEELMNDHYSGGLVTKSATPNSRFGNPLPRYHSLPAGSINSMGLPNEGFQFYLDYVTHSNIQKPTILSIAGMSKEEDLELLHQIQDSKYQGLTELNLSCPNVIGKPQMAYDFASSNQMLKEIFAFFKKPLGIKLPPYFDLVHFDKIAKILNQYPLSHVNTINSIGNGMWVDVEKESVVLKPKGGFGGIGGAIALPTALANVRALRQRLNTSINIIGTGGVTSGKDAFAHVLCGANMVSIGTQLYEEGLGAFQRINNELIEIMKAKGYHSLDEFRGKLKEQ</sequence>
<evidence type="ECO:0000256" key="6">
    <source>
        <dbReference type="ARBA" id="ARBA00011738"/>
    </source>
</evidence>
<keyword evidence="9" id="KW-0285">Flavoprotein</keyword>
<organism evidence="14 15">
    <name type="scientific">Apilactobacillus micheneri</name>
    <dbReference type="NCBI Taxonomy" id="1899430"/>
    <lineage>
        <taxon>Bacteria</taxon>
        <taxon>Bacillati</taxon>
        <taxon>Bacillota</taxon>
        <taxon>Bacilli</taxon>
        <taxon>Lactobacillales</taxon>
        <taxon>Lactobacillaceae</taxon>
        <taxon>Apilactobacillus</taxon>
    </lineage>
</organism>
<dbReference type="GO" id="GO:0005737">
    <property type="term" value="C:cytoplasm"/>
    <property type="evidence" value="ECO:0007669"/>
    <property type="project" value="UniProtKB-SubCell"/>
</dbReference>
<dbReference type="RefSeq" id="WP_140923787.1">
    <property type="nucleotide sequence ID" value="NZ_QUBF01000001.1"/>
</dbReference>
<dbReference type="GO" id="GO:0006222">
    <property type="term" value="P:UMP biosynthetic process"/>
    <property type="evidence" value="ECO:0007669"/>
    <property type="project" value="InterPro"/>
</dbReference>
<keyword evidence="12 14" id="KW-0560">Oxidoreductase</keyword>
<evidence type="ECO:0000256" key="10">
    <source>
        <dbReference type="ARBA" id="ARBA00022643"/>
    </source>
</evidence>
<dbReference type="Proteomes" id="UP000784700">
    <property type="component" value="Unassembled WGS sequence"/>
</dbReference>
<dbReference type="InterPro" id="IPR012135">
    <property type="entry name" value="Dihydroorotate_DH_1_2"/>
</dbReference>
<dbReference type="InterPro" id="IPR001295">
    <property type="entry name" value="Dihydroorotate_DH_CS"/>
</dbReference>
<dbReference type="PANTHER" id="PTHR48109:SF1">
    <property type="entry name" value="DIHYDROOROTATE DEHYDROGENASE (FUMARATE)"/>
    <property type="match status" value="1"/>
</dbReference>
<comment type="cofactor">
    <cofactor evidence="2">
        <name>FMN</name>
        <dbReference type="ChEBI" id="CHEBI:58210"/>
    </cofactor>
</comment>
<dbReference type="AlphaFoldDB" id="A0A9Q8IN69"/>
<comment type="similarity">
    <text evidence="5">Belongs to the dihydroorotate dehydrogenase family. Type 1 subfamily.</text>
</comment>
<dbReference type="CDD" id="cd04741">
    <property type="entry name" value="DHOD_1A_like"/>
    <property type="match status" value="1"/>
</dbReference>
<dbReference type="InterPro" id="IPR033886">
    <property type="entry name" value="DHOD_1A"/>
</dbReference>
<dbReference type="EC" id="1.3.98.1" evidence="7"/>
<keyword evidence="10" id="KW-0288">FMN</keyword>
<evidence type="ECO:0000256" key="3">
    <source>
        <dbReference type="ARBA" id="ARBA00004496"/>
    </source>
</evidence>
<evidence type="ECO:0000256" key="12">
    <source>
        <dbReference type="ARBA" id="ARBA00023002"/>
    </source>
</evidence>
<evidence type="ECO:0000256" key="2">
    <source>
        <dbReference type="ARBA" id="ARBA00001917"/>
    </source>
</evidence>
<evidence type="ECO:0000256" key="11">
    <source>
        <dbReference type="ARBA" id="ARBA00022975"/>
    </source>
</evidence>
<evidence type="ECO:0000256" key="7">
    <source>
        <dbReference type="ARBA" id="ARBA00011911"/>
    </source>
</evidence>
<comment type="caution">
    <text evidence="14">The sequence shown here is derived from an EMBL/GenBank/DDBJ whole genome shotgun (WGS) entry which is preliminary data.</text>
</comment>
<protein>
    <recommendedName>
        <fullName evidence="7">dihydroorotate oxidase (fumarate)</fullName>
        <ecNumber evidence="7">1.3.98.1</ecNumber>
    </recommendedName>
</protein>
<dbReference type="Gene3D" id="3.20.20.70">
    <property type="entry name" value="Aldolase class I"/>
    <property type="match status" value="1"/>
</dbReference>
<keyword evidence="11" id="KW-0665">Pyrimidine biosynthesis</keyword>
<dbReference type="GeneID" id="58107784"/>
<dbReference type="FunFam" id="3.20.20.70:FF:000027">
    <property type="entry name" value="Dihydropyrimidine dehydrogenase [NADP(+)]"/>
    <property type="match status" value="1"/>
</dbReference>
<reference evidence="14" key="1">
    <citation type="submission" date="2018-08" db="EMBL/GenBank/DDBJ databases">
        <title>Comparative genomics of wild bee and flower associated Lactobacillus reveals potential adaptation to the bee host.</title>
        <authorList>
            <person name="Vuong H.Q."/>
            <person name="Mcfrederick Q.S."/>
        </authorList>
    </citation>
    <scope>NUCLEOTIDE SEQUENCE</scope>
    <source>
        <strain evidence="14">HV_63</strain>
    </source>
</reference>
<evidence type="ECO:0000256" key="8">
    <source>
        <dbReference type="ARBA" id="ARBA00022490"/>
    </source>
</evidence>
<comment type="catalytic activity">
    <reaction evidence="1">
        <text>(S)-dihydroorotate + fumarate = orotate + succinate</text>
        <dbReference type="Rhea" id="RHEA:30059"/>
        <dbReference type="ChEBI" id="CHEBI:29806"/>
        <dbReference type="ChEBI" id="CHEBI:30031"/>
        <dbReference type="ChEBI" id="CHEBI:30839"/>
        <dbReference type="ChEBI" id="CHEBI:30864"/>
        <dbReference type="EC" id="1.3.98.1"/>
    </reaction>
</comment>
<comment type="pathway">
    <text evidence="4">Pyrimidine metabolism; UMP biosynthesis via de novo pathway.</text>
</comment>
<dbReference type="InterPro" id="IPR005720">
    <property type="entry name" value="Dihydroorotate_DH_cat"/>
</dbReference>
<accession>A0A9Q8IN69</accession>
<dbReference type="PANTHER" id="PTHR48109">
    <property type="entry name" value="DIHYDROOROTATE DEHYDROGENASE (QUINONE), MITOCHONDRIAL-RELATED"/>
    <property type="match status" value="1"/>
</dbReference>
<dbReference type="InterPro" id="IPR013785">
    <property type="entry name" value="Aldolase_TIM"/>
</dbReference>
<dbReference type="PROSITE" id="PS00912">
    <property type="entry name" value="DHODEHASE_2"/>
    <property type="match status" value="1"/>
</dbReference>
<evidence type="ECO:0000256" key="1">
    <source>
        <dbReference type="ARBA" id="ARBA00001694"/>
    </source>
</evidence>
<comment type="subcellular location">
    <subcellularLocation>
        <location evidence="3">Cytoplasm</location>
    </subcellularLocation>
</comment>
<dbReference type="Pfam" id="PF01180">
    <property type="entry name" value="DHO_dh"/>
    <property type="match status" value="1"/>
</dbReference>
<evidence type="ECO:0000256" key="4">
    <source>
        <dbReference type="ARBA" id="ARBA00004725"/>
    </source>
</evidence>
<dbReference type="SUPFAM" id="SSF51395">
    <property type="entry name" value="FMN-linked oxidoreductases"/>
    <property type="match status" value="1"/>
</dbReference>
<dbReference type="PIRSF" id="PIRSF000164">
    <property type="entry name" value="DHO_oxidase"/>
    <property type="match status" value="1"/>
</dbReference>